<dbReference type="GO" id="GO:0003735">
    <property type="term" value="F:structural constituent of ribosome"/>
    <property type="evidence" value="ECO:0007669"/>
    <property type="project" value="InterPro"/>
</dbReference>
<accession>F6TCE2</accession>
<reference evidence="2" key="4">
    <citation type="submission" date="2025-09" db="UniProtKB">
        <authorList>
            <consortium name="Ensembl"/>
        </authorList>
    </citation>
    <scope>IDENTIFICATION</scope>
</reference>
<feature type="domain" description="Large ribosomal subunit protein uL2 RNA-binding" evidence="1">
    <location>
        <begin position="104"/>
        <end position="181"/>
    </location>
</feature>
<dbReference type="HOGENOM" id="CLU_1261097_0_0_1"/>
<dbReference type="AlphaFoldDB" id="F6TCE2"/>
<dbReference type="SMART" id="SM01383">
    <property type="entry name" value="Ribosomal_L2"/>
    <property type="match status" value="1"/>
</dbReference>
<reference evidence="2" key="3">
    <citation type="submission" date="2025-08" db="UniProtKB">
        <authorList>
            <consortium name="Ensembl"/>
        </authorList>
    </citation>
    <scope>IDENTIFICATION</scope>
</reference>
<name>F6TCE2_CIOIN</name>
<dbReference type="Ensembl" id="ENSCINT00000010033.3">
    <property type="protein sequence ID" value="ENSCINP00000010033.3"/>
    <property type="gene ID" value="ENSCING00000004858.3"/>
</dbReference>
<organism evidence="2 3">
    <name type="scientific">Ciona intestinalis</name>
    <name type="common">Transparent sea squirt</name>
    <name type="synonym">Ascidia intestinalis</name>
    <dbReference type="NCBI Taxonomy" id="7719"/>
    <lineage>
        <taxon>Eukaryota</taxon>
        <taxon>Metazoa</taxon>
        <taxon>Chordata</taxon>
        <taxon>Tunicata</taxon>
        <taxon>Ascidiacea</taxon>
        <taxon>Phlebobranchia</taxon>
        <taxon>Cionidae</taxon>
        <taxon>Ciona</taxon>
    </lineage>
</organism>
<dbReference type="GeneTree" id="ENSGT00940000153244"/>
<reference evidence="2" key="2">
    <citation type="journal article" date="2008" name="Genome Biol.">
        <title>Improved genome assembly and evidence-based global gene model set for the chordate Ciona intestinalis: new insight into intron and operon populations.</title>
        <authorList>
            <person name="Satou Y."/>
            <person name="Mineta K."/>
            <person name="Ogasawara M."/>
            <person name="Sasakura Y."/>
            <person name="Shoguchi E."/>
            <person name="Ueno K."/>
            <person name="Yamada L."/>
            <person name="Matsumoto J."/>
            <person name="Wasserscheid J."/>
            <person name="Dewar K."/>
            <person name="Wiley G.B."/>
            <person name="Macmil S.L."/>
            <person name="Roe B.A."/>
            <person name="Zeller R.W."/>
            <person name="Hastings K.E."/>
            <person name="Lemaire P."/>
            <person name="Lindquist E."/>
            <person name="Endo T."/>
            <person name="Hotta K."/>
            <person name="Inaba K."/>
        </authorList>
    </citation>
    <scope>NUCLEOTIDE SEQUENCE [LARGE SCALE GENOMIC DNA]</scope>
    <source>
        <strain evidence="2">wild type</strain>
    </source>
</reference>
<dbReference type="FunFam" id="2.40.50.140:FF:000999">
    <property type="match status" value="1"/>
</dbReference>
<evidence type="ECO:0000313" key="3">
    <source>
        <dbReference type="Proteomes" id="UP000008144"/>
    </source>
</evidence>
<dbReference type="EMBL" id="EAAA01002579">
    <property type="status" value="NOT_ANNOTATED_CDS"/>
    <property type="molecule type" value="Genomic_DNA"/>
</dbReference>
<protein>
    <recommendedName>
        <fullName evidence="1">Large ribosomal subunit protein uL2 RNA-binding domain-containing protein</fullName>
    </recommendedName>
</protein>
<sequence length="219" mass="24732">MFTQTVKLVTQKLPTVSSSLTFNVRNLRTLPCANSKLNLNIFGPPANLPTEKHYHTSTALNGRYGHRLVKLWEQPEYTTKPLKVYRTGGRLPTSRFGSDEKVPGKKWTSKIGGGLPRQWYWVDNNRLTFEEVKNEVIFQERILKVMEDDNRSGHIALVAGPLKQRWILATETMKPGQLITNCATELPGGSWFKFIIRLIDLVQGRATSPVGGPDMGKIK</sequence>
<dbReference type="SUPFAM" id="SSF50249">
    <property type="entry name" value="Nucleic acid-binding proteins"/>
    <property type="match status" value="1"/>
</dbReference>
<dbReference type="InterPro" id="IPR022666">
    <property type="entry name" value="Ribosomal_uL2_RNA-bd_dom"/>
</dbReference>
<dbReference type="GO" id="GO:0005840">
    <property type="term" value="C:ribosome"/>
    <property type="evidence" value="ECO:0007669"/>
    <property type="project" value="InterPro"/>
</dbReference>
<dbReference type="InterPro" id="IPR012340">
    <property type="entry name" value="NA-bd_OB-fold"/>
</dbReference>
<dbReference type="Gene3D" id="2.40.50.140">
    <property type="entry name" value="Nucleic acid-binding proteins"/>
    <property type="match status" value="1"/>
</dbReference>
<evidence type="ECO:0000259" key="1">
    <source>
        <dbReference type="SMART" id="SM01383"/>
    </source>
</evidence>
<dbReference type="FunCoup" id="F6TCE2">
    <property type="interactions" value="8"/>
</dbReference>
<dbReference type="GO" id="GO:0006412">
    <property type="term" value="P:translation"/>
    <property type="evidence" value="ECO:0007669"/>
    <property type="project" value="InterPro"/>
</dbReference>
<dbReference type="InParanoid" id="F6TCE2"/>
<evidence type="ECO:0000313" key="2">
    <source>
        <dbReference type="Ensembl" id="ENSCINP00000010033.3"/>
    </source>
</evidence>
<proteinExistence type="predicted"/>
<keyword evidence="3" id="KW-1185">Reference proteome</keyword>
<dbReference type="Proteomes" id="UP000008144">
    <property type="component" value="Chromosome 8"/>
</dbReference>
<dbReference type="STRING" id="7719.ENSCINP00000010033"/>
<reference evidence="3" key="1">
    <citation type="journal article" date="2002" name="Science">
        <title>The draft genome of Ciona intestinalis: insights into chordate and vertebrate origins.</title>
        <authorList>
            <person name="Dehal P."/>
            <person name="Satou Y."/>
            <person name="Campbell R.K."/>
            <person name="Chapman J."/>
            <person name="Degnan B."/>
            <person name="De Tomaso A."/>
            <person name="Davidson B."/>
            <person name="Di Gregorio A."/>
            <person name="Gelpke M."/>
            <person name="Goodstein D.M."/>
            <person name="Harafuji N."/>
            <person name="Hastings K.E."/>
            <person name="Ho I."/>
            <person name="Hotta K."/>
            <person name="Huang W."/>
            <person name="Kawashima T."/>
            <person name="Lemaire P."/>
            <person name="Martinez D."/>
            <person name="Meinertzhagen I.A."/>
            <person name="Necula S."/>
            <person name="Nonaka M."/>
            <person name="Putnam N."/>
            <person name="Rash S."/>
            <person name="Saiga H."/>
            <person name="Satake M."/>
            <person name="Terry A."/>
            <person name="Yamada L."/>
            <person name="Wang H.G."/>
            <person name="Awazu S."/>
            <person name="Azumi K."/>
            <person name="Boore J."/>
            <person name="Branno M."/>
            <person name="Chin-Bow S."/>
            <person name="DeSantis R."/>
            <person name="Doyle S."/>
            <person name="Francino P."/>
            <person name="Keys D.N."/>
            <person name="Haga S."/>
            <person name="Hayashi H."/>
            <person name="Hino K."/>
            <person name="Imai K.S."/>
            <person name="Inaba K."/>
            <person name="Kano S."/>
            <person name="Kobayashi K."/>
            <person name="Kobayashi M."/>
            <person name="Lee B.I."/>
            <person name="Makabe K.W."/>
            <person name="Manohar C."/>
            <person name="Matassi G."/>
            <person name="Medina M."/>
            <person name="Mochizuki Y."/>
            <person name="Mount S."/>
            <person name="Morishita T."/>
            <person name="Miura S."/>
            <person name="Nakayama A."/>
            <person name="Nishizaka S."/>
            <person name="Nomoto H."/>
            <person name="Ohta F."/>
            <person name="Oishi K."/>
            <person name="Rigoutsos I."/>
            <person name="Sano M."/>
            <person name="Sasaki A."/>
            <person name="Sasakura Y."/>
            <person name="Shoguchi E."/>
            <person name="Shin-i T."/>
            <person name="Spagnuolo A."/>
            <person name="Stainier D."/>
            <person name="Suzuki M.M."/>
            <person name="Tassy O."/>
            <person name="Takatori N."/>
            <person name="Tokuoka M."/>
            <person name="Yagi K."/>
            <person name="Yoshizaki F."/>
            <person name="Wada S."/>
            <person name="Zhang C."/>
            <person name="Hyatt P.D."/>
            <person name="Larimer F."/>
            <person name="Detter C."/>
            <person name="Doggett N."/>
            <person name="Glavina T."/>
            <person name="Hawkins T."/>
            <person name="Richardson P."/>
            <person name="Lucas S."/>
            <person name="Kohara Y."/>
            <person name="Levine M."/>
            <person name="Satoh N."/>
            <person name="Rokhsar D.S."/>
        </authorList>
    </citation>
    <scope>NUCLEOTIDE SEQUENCE [LARGE SCALE GENOMIC DNA]</scope>
</reference>